<dbReference type="PROSITE" id="PS50006">
    <property type="entry name" value="FHA_DOMAIN"/>
    <property type="match status" value="1"/>
</dbReference>
<evidence type="ECO:0000256" key="1">
    <source>
        <dbReference type="SAM" id="MobiDB-lite"/>
    </source>
</evidence>
<dbReference type="EMBL" id="JAPDRL010000023">
    <property type="protein sequence ID" value="KAJ9665939.1"/>
    <property type="molecule type" value="Genomic_DNA"/>
</dbReference>
<dbReference type="Proteomes" id="UP001172684">
    <property type="component" value="Unassembled WGS sequence"/>
</dbReference>
<evidence type="ECO:0000259" key="2">
    <source>
        <dbReference type="PROSITE" id="PS50006"/>
    </source>
</evidence>
<evidence type="ECO:0000313" key="4">
    <source>
        <dbReference type="Proteomes" id="UP001172684"/>
    </source>
</evidence>
<dbReference type="Pfam" id="PF00498">
    <property type="entry name" value="FHA"/>
    <property type="match status" value="1"/>
</dbReference>
<reference evidence="3" key="1">
    <citation type="submission" date="2022-10" db="EMBL/GenBank/DDBJ databases">
        <title>Culturing micro-colonial fungi from biological soil crusts in the Mojave desert and describing Neophaeococcomyces mojavensis, and introducing the new genera and species Taxawa tesnikishii.</title>
        <authorList>
            <person name="Kurbessoian T."/>
            <person name="Stajich J.E."/>
        </authorList>
    </citation>
    <scope>NUCLEOTIDE SEQUENCE</scope>
    <source>
        <strain evidence="3">TK_1</strain>
    </source>
</reference>
<dbReference type="InterPro" id="IPR008984">
    <property type="entry name" value="SMAD_FHA_dom_sf"/>
</dbReference>
<feature type="compositionally biased region" description="Polar residues" evidence="1">
    <location>
        <begin position="72"/>
        <end position="88"/>
    </location>
</feature>
<feature type="domain" description="FHA" evidence="2">
    <location>
        <begin position="207"/>
        <end position="270"/>
    </location>
</feature>
<protein>
    <recommendedName>
        <fullName evidence="2">FHA domain-containing protein</fullName>
    </recommendedName>
</protein>
<dbReference type="InterPro" id="IPR000253">
    <property type="entry name" value="FHA_dom"/>
</dbReference>
<gene>
    <name evidence="3" type="ORF">H2201_003850</name>
</gene>
<evidence type="ECO:0000313" key="3">
    <source>
        <dbReference type="EMBL" id="KAJ9665939.1"/>
    </source>
</evidence>
<feature type="region of interest" description="Disordered" evidence="1">
    <location>
        <begin position="1"/>
        <end position="150"/>
    </location>
</feature>
<organism evidence="3 4">
    <name type="scientific">Coniosporium apollinis</name>
    <dbReference type="NCBI Taxonomy" id="61459"/>
    <lineage>
        <taxon>Eukaryota</taxon>
        <taxon>Fungi</taxon>
        <taxon>Dikarya</taxon>
        <taxon>Ascomycota</taxon>
        <taxon>Pezizomycotina</taxon>
        <taxon>Dothideomycetes</taxon>
        <taxon>Dothideomycetes incertae sedis</taxon>
        <taxon>Coniosporium</taxon>
    </lineage>
</organism>
<accession>A0ABQ9NU35</accession>
<dbReference type="InterPro" id="IPR050923">
    <property type="entry name" value="Cell_Proc_Reg/RNA_Proc"/>
</dbReference>
<name>A0ABQ9NU35_9PEZI</name>
<proteinExistence type="predicted"/>
<comment type="caution">
    <text evidence="3">The sequence shown here is derived from an EMBL/GenBank/DDBJ whole genome shotgun (WGS) entry which is preliminary data.</text>
</comment>
<dbReference type="SMART" id="SM00240">
    <property type="entry name" value="FHA"/>
    <property type="match status" value="1"/>
</dbReference>
<feature type="compositionally biased region" description="Basic and acidic residues" evidence="1">
    <location>
        <begin position="49"/>
        <end position="71"/>
    </location>
</feature>
<dbReference type="Gene3D" id="2.60.200.20">
    <property type="match status" value="1"/>
</dbReference>
<feature type="compositionally biased region" description="Basic and acidic residues" evidence="1">
    <location>
        <begin position="31"/>
        <end position="40"/>
    </location>
</feature>
<keyword evidence="4" id="KW-1185">Reference proteome</keyword>
<dbReference type="SUPFAM" id="SSF49879">
    <property type="entry name" value="SMAD/FHA domain"/>
    <property type="match status" value="1"/>
</dbReference>
<sequence length="304" mass="33865">MQAPKHRSMYLDHVEPEASLCEPCGEGTATEAEKKQEQKPIQKPRTPKTAKEEQEQREEPGARQKEQEKTRGQQSSLYEPATAQSRIPSQRPRAQISAALTKPIPLSTSPPSPPRSRAALPDQATAFHDDTPSAPLPPPEKQKPNLNPTGLLAKETNTVSIGGASIVLKYNEPSDARKPSASTPWRLYVFKGRDILDTIPLHTRSCWLIGREERVADLCVRHPSTSGQHAAIQFRQTVRVDEWGERDVRVRPYVIDLESSNGTRLNGERVEASRFVELRDGDVLGFGESEREYVVMLPPADEKG</sequence>
<dbReference type="PANTHER" id="PTHR23308">
    <property type="entry name" value="NUCLEAR INHIBITOR OF PROTEIN PHOSPHATASE-1"/>
    <property type="match status" value="1"/>
</dbReference>